<evidence type="ECO:0000313" key="1">
    <source>
        <dbReference type="EMBL" id="KAH7921294.1"/>
    </source>
</evidence>
<proteinExistence type="predicted"/>
<gene>
    <name evidence="1" type="ORF">BV22DRAFT_1132389</name>
</gene>
<keyword evidence="2" id="KW-1185">Reference proteome</keyword>
<sequence length="151" mass="16880">MFSFLTLLFMCIAFFGFANATCAYEPDVNRNGDVIAWKFRVHTGTNCTGEHWEGFRGHQQTDYIGECSECLNLSPVVAGKIESFAFTTAGAAFDYDQELTMVLSVHLYGKYGCTGSSLGSSKGKWMENTSKNGKKLSSFKVCYEKEFDYEL</sequence>
<accession>A0ACB8B756</accession>
<protein>
    <submittedName>
        <fullName evidence="1">Uncharacterized protein</fullName>
    </submittedName>
</protein>
<organism evidence="1 2">
    <name type="scientific">Leucogyrophana mollusca</name>
    <dbReference type="NCBI Taxonomy" id="85980"/>
    <lineage>
        <taxon>Eukaryota</taxon>
        <taxon>Fungi</taxon>
        <taxon>Dikarya</taxon>
        <taxon>Basidiomycota</taxon>
        <taxon>Agaricomycotina</taxon>
        <taxon>Agaricomycetes</taxon>
        <taxon>Agaricomycetidae</taxon>
        <taxon>Boletales</taxon>
        <taxon>Boletales incertae sedis</taxon>
        <taxon>Leucogyrophana</taxon>
    </lineage>
</organism>
<name>A0ACB8B756_9AGAM</name>
<reference evidence="1" key="1">
    <citation type="journal article" date="2021" name="New Phytol.">
        <title>Evolutionary innovations through gain and loss of genes in the ectomycorrhizal Boletales.</title>
        <authorList>
            <person name="Wu G."/>
            <person name="Miyauchi S."/>
            <person name="Morin E."/>
            <person name="Kuo A."/>
            <person name="Drula E."/>
            <person name="Varga T."/>
            <person name="Kohler A."/>
            <person name="Feng B."/>
            <person name="Cao Y."/>
            <person name="Lipzen A."/>
            <person name="Daum C."/>
            <person name="Hundley H."/>
            <person name="Pangilinan J."/>
            <person name="Johnson J."/>
            <person name="Barry K."/>
            <person name="LaButti K."/>
            <person name="Ng V."/>
            <person name="Ahrendt S."/>
            <person name="Min B."/>
            <person name="Choi I.G."/>
            <person name="Park H."/>
            <person name="Plett J.M."/>
            <person name="Magnuson J."/>
            <person name="Spatafora J.W."/>
            <person name="Nagy L.G."/>
            <person name="Henrissat B."/>
            <person name="Grigoriev I.V."/>
            <person name="Yang Z.L."/>
            <person name="Xu J."/>
            <person name="Martin F.M."/>
        </authorList>
    </citation>
    <scope>NUCLEOTIDE SEQUENCE</scope>
    <source>
        <strain evidence="1">KUC20120723A-06</strain>
    </source>
</reference>
<dbReference type="EMBL" id="MU266533">
    <property type="protein sequence ID" value="KAH7921294.1"/>
    <property type="molecule type" value="Genomic_DNA"/>
</dbReference>
<evidence type="ECO:0000313" key="2">
    <source>
        <dbReference type="Proteomes" id="UP000790709"/>
    </source>
</evidence>
<dbReference type="Proteomes" id="UP000790709">
    <property type="component" value="Unassembled WGS sequence"/>
</dbReference>
<comment type="caution">
    <text evidence="1">The sequence shown here is derived from an EMBL/GenBank/DDBJ whole genome shotgun (WGS) entry which is preliminary data.</text>
</comment>